<dbReference type="InterPro" id="IPR011333">
    <property type="entry name" value="SKP1/BTB/POZ_sf"/>
</dbReference>
<organism evidence="2 3">
    <name type="scientific">Marssonina brunnea f. sp. multigermtubi (strain MB_m1)</name>
    <name type="common">Marssonina leaf spot fungus</name>
    <dbReference type="NCBI Taxonomy" id="1072389"/>
    <lineage>
        <taxon>Eukaryota</taxon>
        <taxon>Fungi</taxon>
        <taxon>Dikarya</taxon>
        <taxon>Ascomycota</taxon>
        <taxon>Pezizomycotina</taxon>
        <taxon>Leotiomycetes</taxon>
        <taxon>Helotiales</taxon>
        <taxon>Drepanopezizaceae</taxon>
        <taxon>Drepanopeziza</taxon>
    </lineage>
</organism>
<dbReference type="Gene3D" id="3.30.710.10">
    <property type="entry name" value="Potassium Channel Kv1.1, Chain A"/>
    <property type="match status" value="1"/>
</dbReference>
<protein>
    <recommendedName>
        <fullName evidence="1">BTB domain-containing protein</fullName>
    </recommendedName>
</protein>
<dbReference type="CDD" id="cd18186">
    <property type="entry name" value="BTB_POZ_ZBTB_KLHL-like"/>
    <property type="match status" value="1"/>
</dbReference>
<dbReference type="EMBL" id="JH921439">
    <property type="protein sequence ID" value="EKD16218.1"/>
    <property type="molecule type" value="Genomic_DNA"/>
</dbReference>
<dbReference type="AlphaFoldDB" id="K1X6F4"/>
<dbReference type="RefSeq" id="XP_007293401.1">
    <property type="nucleotide sequence ID" value="XM_007293339.1"/>
</dbReference>
<evidence type="ECO:0000313" key="3">
    <source>
        <dbReference type="Proteomes" id="UP000006753"/>
    </source>
</evidence>
<dbReference type="PANTHER" id="PTHR47843">
    <property type="entry name" value="BTB DOMAIN-CONTAINING PROTEIN-RELATED"/>
    <property type="match status" value="1"/>
</dbReference>
<dbReference type="OrthoDB" id="194443at2759"/>
<dbReference type="InParanoid" id="K1X6F4"/>
<dbReference type="PROSITE" id="PS50097">
    <property type="entry name" value="BTB"/>
    <property type="match status" value="1"/>
</dbReference>
<dbReference type="eggNOG" id="ENOG502SIA0">
    <property type="taxonomic scope" value="Eukaryota"/>
</dbReference>
<keyword evidence="3" id="KW-1185">Reference proteome</keyword>
<gene>
    <name evidence="2" type="ORF">MBM_05512</name>
</gene>
<sequence length="247" mass="28502">MASEKREKAAVPATSGKRYLVEGSDVKEEYETPFHELIKSGNMVKLYVGPAKQVWFLHEDLLSHGSEYFMEAFRGDFKKATEKTIILDNEDPAIFGLFVTWLYTGDLHSVKSDSSQKKDDRPITWCYLEAFADKFWLNDLSTIAVGNWYDCYVPKYMKRSAEDIKFIYEECSEHTRLRGVASRKVMNRHYLSRKVDDYAWLGQLLACNASFAGNFAIRLKSHKLMFDNMSFCCCLNDCWLHTAGAIN</sequence>
<evidence type="ECO:0000313" key="2">
    <source>
        <dbReference type="EMBL" id="EKD16218.1"/>
    </source>
</evidence>
<accession>K1X6F4</accession>
<dbReference type="GeneID" id="18761447"/>
<dbReference type="InterPro" id="IPR000210">
    <property type="entry name" value="BTB/POZ_dom"/>
</dbReference>
<dbReference type="KEGG" id="mbe:MBM_05512"/>
<dbReference type="SUPFAM" id="SSF54695">
    <property type="entry name" value="POZ domain"/>
    <property type="match status" value="1"/>
</dbReference>
<dbReference type="Pfam" id="PF00651">
    <property type="entry name" value="BTB"/>
    <property type="match status" value="1"/>
</dbReference>
<proteinExistence type="predicted"/>
<feature type="domain" description="BTB" evidence="1">
    <location>
        <begin position="42"/>
        <end position="111"/>
    </location>
</feature>
<reference evidence="2 3" key="1">
    <citation type="journal article" date="2012" name="BMC Genomics">
        <title>Sequencing the genome of Marssonina brunnea reveals fungus-poplar co-evolution.</title>
        <authorList>
            <person name="Zhu S."/>
            <person name="Cao Y.-Z."/>
            <person name="Jiang C."/>
            <person name="Tan B.-Y."/>
            <person name="Wang Z."/>
            <person name="Feng S."/>
            <person name="Zhang L."/>
            <person name="Su X.-H."/>
            <person name="Brejova B."/>
            <person name="Vinar T."/>
            <person name="Xu M."/>
            <person name="Wang M.-X."/>
            <person name="Zhang S.-G."/>
            <person name="Huang M.-R."/>
            <person name="Wu R."/>
            <person name="Zhou Y."/>
        </authorList>
    </citation>
    <scope>NUCLEOTIDE SEQUENCE [LARGE SCALE GENOMIC DNA]</scope>
    <source>
        <strain evidence="2 3">MB_m1</strain>
    </source>
</reference>
<dbReference type="HOGENOM" id="CLU_1124757_0_0_1"/>
<name>K1X6F4_MARBU</name>
<evidence type="ECO:0000259" key="1">
    <source>
        <dbReference type="PROSITE" id="PS50097"/>
    </source>
</evidence>
<dbReference type="Proteomes" id="UP000006753">
    <property type="component" value="Unassembled WGS sequence"/>
</dbReference>
<dbReference type="PANTHER" id="PTHR47843:SF2">
    <property type="entry name" value="BTB DOMAIN-CONTAINING PROTEIN"/>
    <property type="match status" value="1"/>
</dbReference>